<evidence type="ECO:0000313" key="3">
    <source>
        <dbReference type="EMBL" id="KGL66610.1"/>
    </source>
</evidence>
<dbReference type="InterPro" id="IPR036390">
    <property type="entry name" value="WH_DNA-bd_sf"/>
</dbReference>
<reference evidence="3 4" key="1">
    <citation type="submission" date="2014-09" db="EMBL/GenBank/DDBJ databases">
        <title>Lactobacillus mucosae CRL573 Genome Sequencing.</title>
        <authorList>
            <person name="Bleckwedel J."/>
            <person name="Teran L.C."/>
            <person name="Bonacina J."/>
            <person name="Saavedra L."/>
            <person name="Mozzi F.B."/>
            <person name="Raya R.R."/>
        </authorList>
    </citation>
    <scope>NUCLEOTIDE SEQUENCE [LARGE SCALE GENOMIC DNA]</scope>
    <source>
        <strain evidence="3 4">CRL573</strain>
    </source>
</reference>
<dbReference type="Gene3D" id="6.10.140.190">
    <property type="match status" value="1"/>
</dbReference>
<dbReference type="InterPro" id="IPR005149">
    <property type="entry name" value="Tscrpt_reg_PadR_N"/>
</dbReference>
<protein>
    <submittedName>
        <fullName evidence="3">PadR family transcriptional regulator</fullName>
    </submittedName>
</protein>
<sequence length="177" mass="21395">MPQKRILPYVIMGILLNKDCTGKQIMDEFRFDIGEFWQSSHSQVYPELKRMEQDRWIESYSKEDNDKEIHYHLTAYGHEIINDWLMEPVDKLPVSKDLFSLKTFFINDRNDPRLEKLFKHQIQLVSNSLNHLRERRQALFSSQEQIDQQYGHYLILARAISRQENQLVWLEDKLNNR</sequence>
<dbReference type="PANTHER" id="PTHR43252">
    <property type="entry name" value="TRANSCRIPTIONAL REGULATOR YQJI"/>
    <property type="match status" value="1"/>
</dbReference>
<organism evidence="3 4">
    <name type="scientific">Limosilactobacillus mucosae</name>
    <name type="common">Lactobacillus mucosae</name>
    <dbReference type="NCBI Taxonomy" id="97478"/>
    <lineage>
        <taxon>Bacteria</taxon>
        <taxon>Bacillati</taxon>
        <taxon>Bacillota</taxon>
        <taxon>Bacilli</taxon>
        <taxon>Lactobacillales</taxon>
        <taxon>Lactobacillaceae</taxon>
        <taxon>Limosilactobacillus</taxon>
    </lineage>
</organism>
<evidence type="ECO:0000259" key="2">
    <source>
        <dbReference type="Pfam" id="PF10400"/>
    </source>
</evidence>
<dbReference type="Pfam" id="PF10400">
    <property type="entry name" value="Vir_act_alpha_C"/>
    <property type="match status" value="1"/>
</dbReference>
<accession>A0A099YDG8</accession>
<dbReference type="InterPro" id="IPR036388">
    <property type="entry name" value="WH-like_DNA-bd_sf"/>
</dbReference>
<dbReference type="RefSeq" id="WP_034540423.1">
    <property type="nucleotide sequence ID" value="NZ_JAMQDO010000002.1"/>
</dbReference>
<dbReference type="InterPro" id="IPR018309">
    <property type="entry name" value="Tscrpt_reg_PadR_C"/>
</dbReference>
<dbReference type="AlphaFoldDB" id="A0A099YDG8"/>
<dbReference type="EMBL" id="JROC01000034">
    <property type="protein sequence ID" value="KGL66610.1"/>
    <property type="molecule type" value="Genomic_DNA"/>
</dbReference>
<proteinExistence type="predicted"/>
<evidence type="ECO:0000259" key="1">
    <source>
        <dbReference type="Pfam" id="PF03551"/>
    </source>
</evidence>
<gene>
    <name evidence="3" type="ORF">LX03_07015</name>
</gene>
<dbReference type="Pfam" id="PF03551">
    <property type="entry name" value="PadR"/>
    <property type="match status" value="1"/>
</dbReference>
<name>A0A099YDG8_LIMMU</name>
<dbReference type="SUPFAM" id="SSF46785">
    <property type="entry name" value="Winged helix' DNA-binding domain"/>
    <property type="match status" value="1"/>
</dbReference>
<dbReference type="PANTHER" id="PTHR43252:SF6">
    <property type="entry name" value="NEGATIVE TRANSCRIPTION REGULATOR PADR"/>
    <property type="match status" value="1"/>
</dbReference>
<evidence type="ECO:0000313" key="4">
    <source>
        <dbReference type="Proteomes" id="UP000030001"/>
    </source>
</evidence>
<feature type="domain" description="Transcription regulator PadR N-terminal" evidence="1">
    <location>
        <begin position="11"/>
        <end position="80"/>
    </location>
</feature>
<comment type="caution">
    <text evidence="3">The sequence shown here is derived from an EMBL/GenBank/DDBJ whole genome shotgun (WGS) entry which is preliminary data.</text>
</comment>
<dbReference type="Proteomes" id="UP000030001">
    <property type="component" value="Unassembled WGS sequence"/>
</dbReference>
<feature type="domain" description="Transcription regulator PadR C-terminal" evidence="2">
    <location>
        <begin position="96"/>
        <end position="172"/>
    </location>
</feature>
<dbReference type="Gene3D" id="1.10.10.10">
    <property type="entry name" value="Winged helix-like DNA-binding domain superfamily/Winged helix DNA-binding domain"/>
    <property type="match status" value="1"/>
</dbReference>